<accession>A0A2T1AN21</accession>
<dbReference type="AlphaFoldDB" id="A0A2T1AN21"/>
<dbReference type="RefSeq" id="WP_165798073.1">
    <property type="nucleotide sequence ID" value="NZ_PVUF01000001.1"/>
</dbReference>
<comment type="caution">
    <text evidence="1">The sequence shown here is derived from an EMBL/GenBank/DDBJ whole genome shotgun (WGS) entry which is preliminary data.</text>
</comment>
<dbReference type="Proteomes" id="UP000237718">
    <property type="component" value="Unassembled WGS sequence"/>
</dbReference>
<evidence type="ECO:0000313" key="2">
    <source>
        <dbReference type="Proteomes" id="UP000237718"/>
    </source>
</evidence>
<evidence type="ECO:0000313" key="1">
    <source>
        <dbReference type="EMBL" id="PRZ50010.1"/>
    </source>
</evidence>
<protein>
    <submittedName>
        <fullName evidence="1">Uncharacterized protein</fullName>
    </submittedName>
</protein>
<dbReference type="PROSITE" id="PS51257">
    <property type="entry name" value="PROKAR_LIPOPROTEIN"/>
    <property type="match status" value="1"/>
</dbReference>
<organism evidence="1 2">
    <name type="scientific">Tritonibacter scottomollicae</name>
    <name type="common">Epibacterium scottomollicae</name>
    <dbReference type="NCBI Taxonomy" id="483013"/>
    <lineage>
        <taxon>Bacteria</taxon>
        <taxon>Pseudomonadati</taxon>
        <taxon>Pseudomonadota</taxon>
        <taxon>Alphaproteobacteria</taxon>
        <taxon>Rhodobacterales</taxon>
        <taxon>Paracoccaceae</taxon>
        <taxon>Tritonibacter</taxon>
    </lineage>
</organism>
<reference evidence="1 2" key="1">
    <citation type="submission" date="2018-03" db="EMBL/GenBank/DDBJ databases">
        <title>Genomic Encyclopedia of Archaeal and Bacterial Type Strains, Phase II (KMG-II): from individual species to whole genera.</title>
        <authorList>
            <person name="Goeker M."/>
        </authorList>
    </citation>
    <scope>NUCLEOTIDE SEQUENCE [LARGE SCALE GENOMIC DNA]</scope>
    <source>
        <strain evidence="1 2">DSM 25328</strain>
    </source>
</reference>
<gene>
    <name evidence="1" type="ORF">CLV89_101226</name>
</gene>
<name>A0A2T1AN21_TRISK</name>
<proteinExistence type="predicted"/>
<sequence length="48" mass="4954">MTRTALILCLAVVAGCDYSGAPLKERSEPTEPGIHISGEARVGVVLGD</sequence>
<dbReference type="EMBL" id="PVUF01000001">
    <property type="protein sequence ID" value="PRZ50010.1"/>
    <property type="molecule type" value="Genomic_DNA"/>
</dbReference>